<dbReference type="PANTHER" id="PTHR36842">
    <property type="entry name" value="PROTEIN TOLB HOMOLOG"/>
    <property type="match status" value="1"/>
</dbReference>
<sequence>MKKLMIISLAFVLLILSTNCDSLAQSSGPCTRIAYTFYSANAGNNGDVYSVCADGSDVTRLTDDPAYDGAPAWSPDGTQLAFVSDRSGEAQVYRMDADGGNVRQLTTDLQNDQPIWLPDGQQIAVRTTDGQGLWWWRVVDLNTNKMDDLTEASFDFFFQKQAWSPDGTQIATMSLKEQQGRNDGSSQIYVKAIDGSNERALTDNIWANINPIWSPDGKQLAFLSEMHGEYNVFALYVMDAEGGKARQISDAKFTESALFSWSPDGKQIAIGDIFLGHILLIDATSGRSRELVPVAEGETIMEPAWQPQHTDLKK</sequence>
<dbReference type="Proteomes" id="UP000256388">
    <property type="component" value="Unassembled WGS sequence"/>
</dbReference>
<name>A0A347ZV23_9CHLR</name>
<dbReference type="RefSeq" id="WP_116223452.1">
    <property type="nucleotide sequence ID" value="NZ_AP018437.1"/>
</dbReference>
<proteinExistence type="inferred from homology"/>
<organism evidence="3 4">
    <name type="scientific">Pelolinea submarina</name>
    <dbReference type="NCBI Taxonomy" id="913107"/>
    <lineage>
        <taxon>Bacteria</taxon>
        <taxon>Bacillati</taxon>
        <taxon>Chloroflexota</taxon>
        <taxon>Anaerolineae</taxon>
        <taxon>Anaerolineales</taxon>
        <taxon>Anaerolineaceae</taxon>
        <taxon>Pelolinea</taxon>
    </lineage>
</organism>
<feature type="chain" id="PRO_5030063655" evidence="2">
    <location>
        <begin position="25"/>
        <end position="314"/>
    </location>
</feature>
<dbReference type="EMBL" id="QUMS01000001">
    <property type="protein sequence ID" value="REG10260.1"/>
    <property type="molecule type" value="Genomic_DNA"/>
</dbReference>
<dbReference type="OrthoDB" id="108903at2"/>
<keyword evidence="2" id="KW-0732">Signal</keyword>
<dbReference type="InterPro" id="IPR011659">
    <property type="entry name" value="WD40"/>
</dbReference>
<reference evidence="3 4" key="1">
    <citation type="submission" date="2018-08" db="EMBL/GenBank/DDBJ databases">
        <title>Genomic Encyclopedia of Type Strains, Phase IV (KMG-IV): sequencing the most valuable type-strain genomes for metagenomic binning, comparative biology and taxonomic classification.</title>
        <authorList>
            <person name="Goeker M."/>
        </authorList>
    </citation>
    <scope>NUCLEOTIDE SEQUENCE [LARGE SCALE GENOMIC DNA]</scope>
    <source>
        <strain evidence="3 4">DSM 23923</strain>
    </source>
</reference>
<dbReference type="Gene3D" id="2.120.10.60">
    <property type="entry name" value="Tricorn protease N-terminal domain"/>
    <property type="match status" value="1"/>
</dbReference>
<protein>
    <submittedName>
        <fullName evidence="3">WD40 repeat protein</fullName>
    </submittedName>
</protein>
<keyword evidence="4" id="KW-1185">Reference proteome</keyword>
<evidence type="ECO:0000313" key="4">
    <source>
        <dbReference type="Proteomes" id="UP000256388"/>
    </source>
</evidence>
<dbReference type="PANTHER" id="PTHR36842:SF1">
    <property type="entry name" value="PROTEIN TOLB"/>
    <property type="match status" value="1"/>
</dbReference>
<evidence type="ECO:0000256" key="1">
    <source>
        <dbReference type="ARBA" id="ARBA00009820"/>
    </source>
</evidence>
<comment type="similarity">
    <text evidence="1">Belongs to the TolB family.</text>
</comment>
<dbReference type="Gene3D" id="2.120.10.30">
    <property type="entry name" value="TolB, C-terminal domain"/>
    <property type="match status" value="1"/>
</dbReference>
<dbReference type="SUPFAM" id="SSF50960">
    <property type="entry name" value="TolB, C-terminal domain"/>
    <property type="match status" value="1"/>
</dbReference>
<feature type="signal peptide" evidence="2">
    <location>
        <begin position="1"/>
        <end position="24"/>
    </location>
</feature>
<gene>
    <name evidence="3" type="ORF">DFR64_0113</name>
</gene>
<dbReference type="AlphaFoldDB" id="A0A347ZV23"/>
<dbReference type="Pfam" id="PF26549">
    <property type="entry name" value="Tricorn_N"/>
    <property type="match status" value="1"/>
</dbReference>
<dbReference type="InterPro" id="IPR011042">
    <property type="entry name" value="6-blade_b-propeller_TolB-like"/>
</dbReference>
<comment type="caution">
    <text evidence="3">The sequence shown here is derived from an EMBL/GenBank/DDBJ whole genome shotgun (WGS) entry which is preliminary data.</text>
</comment>
<dbReference type="Pfam" id="PF07676">
    <property type="entry name" value="PD40"/>
    <property type="match status" value="2"/>
</dbReference>
<evidence type="ECO:0000313" key="3">
    <source>
        <dbReference type="EMBL" id="REG10260.1"/>
    </source>
</evidence>
<evidence type="ECO:0000256" key="2">
    <source>
        <dbReference type="SAM" id="SignalP"/>
    </source>
</evidence>
<accession>A0A347ZV23</accession>